<dbReference type="GO" id="GO:0006741">
    <property type="term" value="P:NADP+ biosynthetic process"/>
    <property type="evidence" value="ECO:0007669"/>
    <property type="project" value="InterPro"/>
</dbReference>
<evidence type="ECO:0000256" key="3">
    <source>
        <dbReference type="ARBA" id="ARBA00022741"/>
    </source>
</evidence>
<keyword evidence="5" id="KW-0067">ATP-binding</keyword>
<dbReference type="Proteomes" id="UP001146793">
    <property type="component" value="Unassembled WGS sequence"/>
</dbReference>
<dbReference type="PANTHER" id="PTHR20275:SF0">
    <property type="entry name" value="NAD KINASE"/>
    <property type="match status" value="1"/>
</dbReference>
<evidence type="ECO:0000256" key="6">
    <source>
        <dbReference type="ARBA" id="ARBA00022857"/>
    </source>
</evidence>
<dbReference type="GO" id="GO:0019674">
    <property type="term" value="P:NAD+ metabolic process"/>
    <property type="evidence" value="ECO:0007669"/>
    <property type="project" value="InterPro"/>
</dbReference>
<evidence type="ECO:0000313" key="9">
    <source>
        <dbReference type="Proteomes" id="UP001146793"/>
    </source>
</evidence>
<comment type="similarity">
    <text evidence="1">Belongs to the NAD kinase family.</text>
</comment>
<keyword evidence="3" id="KW-0547">Nucleotide-binding</keyword>
<evidence type="ECO:0000256" key="2">
    <source>
        <dbReference type="ARBA" id="ARBA00022679"/>
    </source>
</evidence>
<keyword evidence="2" id="KW-0808">Transferase</keyword>
<reference evidence="8" key="1">
    <citation type="submission" date="2022-08" db="EMBL/GenBank/DDBJ databases">
        <title>Novel sulphate-reducing endosymbionts in the free-living metamonad Anaeramoeba.</title>
        <authorList>
            <person name="Jerlstrom-Hultqvist J."/>
            <person name="Cepicka I."/>
            <person name="Gallot-Lavallee L."/>
            <person name="Salas-Leiva D."/>
            <person name="Curtis B.A."/>
            <person name="Zahonova K."/>
            <person name="Pipaliya S."/>
            <person name="Dacks J."/>
            <person name="Roger A.J."/>
        </authorList>
    </citation>
    <scope>NUCLEOTIDE SEQUENCE</scope>
    <source>
        <strain evidence="8">Busselton2</strain>
    </source>
</reference>
<organism evidence="8 9">
    <name type="scientific">Anaeramoeba flamelloides</name>
    <dbReference type="NCBI Taxonomy" id="1746091"/>
    <lineage>
        <taxon>Eukaryota</taxon>
        <taxon>Metamonada</taxon>
        <taxon>Anaeramoebidae</taxon>
        <taxon>Anaeramoeba</taxon>
    </lineage>
</organism>
<protein>
    <submittedName>
        <fullName evidence="8">Nad kinase</fullName>
    </submittedName>
</protein>
<keyword evidence="4 8" id="KW-0418">Kinase</keyword>
<dbReference type="InterPro" id="IPR002504">
    <property type="entry name" value="NADK"/>
</dbReference>
<evidence type="ECO:0000256" key="1">
    <source>
        <dbReference type="ARBA" id="ARBA00010995"/>
    </source>
</evidence>
<dbReference type="InterPro" id="IPR017437">
    <property type="entry name" value="ATP-NAD_kinase_PpnK-typ_C"/>
</dbReference>
<accession>A0AAV7YT76</accession>
<sequence length="407" mass="45292">MSNSQKSSQNLAISKKKRSTSVYAKYNESKPIVCDLNKYEEDLINHDKEKNKFLKAKNLPKTPITVIESRSHNTKPISIRNLCQSRFIKGPNVRKSLQLKWGSRPKTVLVIKKKDSKSATRITKKILHYLVYGAKVNILIEPSAQKDFPDNTPFKNDNKSYLNEIVDFVVSVGGDGTILHVCNLFNLQPIPPLLAFHSGTLGFLACYDYKDYRNSIQSTIKGKFFLTLRSRLVCRVFSNNELVYKTNVLNEVVVGRGSSSHLCNLKCLCDEVSFTRIQADGVLIGTPTGSTAYNLSAGGPITHPSSSGILFTPICAHSLSARPLVFPDSVKLKIKVARSSRGTCTCFFDGINGCTLNRGDYIVISTSKYPLPSINRTNAISDWFSGISTILSWNDRKVVQKPLSTKK</sequence>
<evidence type="ECO:0000256" key="4">
    <source>
        <dbReference type="ARBA" id="ARBA00022777"/>
    </source>
</evidence>
<dbReference type="Pfam" id="PF01513">
    <property type="entry name" value="NAD_kinase"/>
    <property type="match status" value="1"/>
</dbReference>
<dbReference type="HAMAP" id="MF_00361">
    <property type="entry name" value="NAD_kinase"/>
    <property type="match status" value="1"/>
</dbReference>
<dbReference type="FunFam" id="2.60.200.30:FF:000009">
    <property type="entry name" value="Poly(P)/ATP NAD kinase"/>
    <property type="match status" value="1"/>
</dbReference>
<dbReference type="GO" id="GO:0003951">
    <property type="term" value="F:NAD+ kinase activity"/>
    <property type="evidence" value="ECO:0007669"/>
    <property type="project" value="InterPro"/>
</dbReference>
<dbReference type="PANTHER" id="PTHR20275">
    <property type="entry name" value="NAD KINASE"/>
    <property type="match status" value="1"/>
</dbReference>
<keyword evidence="7" id="KW-0520">NAD</keyword>
<dbReference type="InterPro" id="IPR017438">
    <property type="entry name" value="ATP-NAD_kinase_N"/>
</dbReference>
<dbReference type="Gene3D" id="3.40.50.10330">
    <property type="entry name" value="Probable inorganic polyphosphate/atp-NAD kinase, domain 1"/>
    <property type="match status" value="1"/>
</dbReference>
<gene>
    <name evidence="8" type="ORF">M0812_02733</name>
</gene>
<dbReference type="Gene3D" id="2.60.200.30">
    <property type="entry name" value="Probable inorganic polyphosphate/atp-NAD kinase, domain 2"/>
    <property type="match status" value="1"/>
</dbReference>
<evidence type="ECO:0000256" key="5">
    <source>
        <dbReference type="ARBA" id="ARBA00022840"/>
    </source>
</evidence>
<dbReference type="AlphaFoldDB" id="A0AAV7YT76"/>
<proteinExistence type="inferred from homology"/>
<evidence type="ECO:0000256" key="7">
    <source>
        <dbReference type="ARBA" id="ARBA00023027"/>
    </source>
</evidence>
<dbReference type="Pfam" id="PF20143">
    <property type="entry name" value="NAD_kinase_C"/>
    <property type="match status" value="1"/>
</dbReference>
<evidence type="ECO:0000313" key="8">
    <source>
        <dbReference type="EMBL" id="KAJ3431057.1"/>
    </source>
</evidence>
<name>A0AAV7YT76_9EUKA</name>
<comment type="caution">
    <text evidence="8">The sequence shown here is derived from an EMBL/GenBank/DDBJ whole genome shotgun (WGS) entry which is preliminary data.</text>
</comment>
<dbReference type="InterPro" id="IPR016064">
    <property type="entry name" value="NAD/diacylglycerol_kinase_sf"/>
</dbReference>
<keyword evidence="6" id="KW-0521">NADP</keyword>
<dbReference type="EMBL" id="JANTQA010000048">
    <property type="protein sequence ID" value="KAJ3431057.1"/>
    <property type="molecule type" value="Genomic_DNA"/>
</dbReference>
<dbReference type="SUPFAM" id="SSF111331">
    <property type="entry name" value="NAD kinase/diacylglycerol kinase-like"/>
    <property type="match status" value="1"/>
</dbReference>
<dbReference type="GO" id="GO:0005524">
    <property type="term" value="F:ATP binding"/>
    <property type="evidence" value="ECO:0007669"/>
    <property type="project" value="UniProtKB-KW"/>
</dbReference>